<organism evidence="5 6">
    <name type="scientific">Sphingomonas populi</name>
    <dbReference type="NCBI Taxonomy" id="2484750"/>
    <lineage>
        <taxon>Bacteria</taxon>
        <taxon>Pseudomonadati</taxon>
        <taxon>Pseudomonadota</taxon>
        <taxon>Alphaproteobacteria</taxon>
        <taxon>Sphingomonadales</taxon>
        <taxon>Sphingomonadaceae</taxon>
        <taxon>Sphingomonas</taxon>
    </lineage>
</organism>
<evidence type="ECO:0000256" key="3">
    <source>
        <dbReference type="ARBA" id="ARBA00022490"/>
    </source>
</evidence>
<dbReference type="Pfam" id="PF01584">
    <property type="entry name" value="CheW"/>
    <property type="match status" value="3"/>
</dbReference>
<gene>
    <name evidence="5" type="ORF">EWE75_12260</name>
</gene>
<evidence type="ECO:0000313" key="6">
    <source>
        <dbReference type="Proteomes" id="UP000292085"/>
    </source>
</evidence>
<dbReference type="EMBL" id="SGIS01000017">
    <property type="protein sequence ID" value="RZF64118.1"/>
    <property type="molecule type" value="Genomic_DNA"/>
</dbReference>
<feature type="domain" description="CheW-like" evidence="4">
    <location>
        <begin position="136"/>
        <end position="280"/>
    </location>
</feature>
<feature type="domain" description="CheW-like" evidence="4">
    <location>
        <begin position="3"/>
        <end position="145"/>
    </location>
</feature>
<dbReference type="SUPFAM" id="SSF50341">
    <property type="entry name" value="CheW-like"/>
    <property type="match status" value="3"/>
</dbReference>
<evidence type="ECO:0000313" key="5">
    <source>
        <dbReference type="EMBL" id="RZF64118.1"/>
    </source>
</evidence>
<dbReference type="RefSeq" id="WP_130157847.1">
    <property type="nucleotide sequence ID" value="NZ_SGIS01000017.1"/>
</dbReference>
<dbReference type="OrthoDB" id="3291462at2"/>
<comment type="caution">
    <text evidence="5">The sequence shown here is derived from an EMBL/GenBank/DDBJ whole genome shotgun (WGS) entry which is preliminary data.</text>
</comment>
<evidence type="ECO:0000256" key="2">
    <source>
        <dbReference type="ARBA" id="ARBA00021483"/>
    </source>
</evidence>
<evidence type="ECO:0000256" key="1">
    <source>
        <dbReference type="ARBA" id="ARBA00004496"/>
    </source>
</evidence>
<sequence>MAGEPSLTFRVDGARFAIPAASVREVARVPRLTRVPHAPASLIGIGNFRGAVLPVLSFATLLARPRGDEARILLVEDGDPVGIAVDSVEGIAGEADVAAEPVALAPLIAASFARAAGRRGARGGLAAAQVTERRDQIPLLVFAVGGQEFALPLGAVEEVLRLPRDVTLLPQAEAAVVGSIALRDTVLPLLSLATLLALPGAAAGARAPVIVVRIGAHRFGLVVDAMRAVERVPESGVDAVPAVFNRGGAEARIQAICRLDGGRRLVSVLAVDHLLSDALTARLLQSSEEKPVVANARDEPAEQFLLFRVGDGEFGLPVAAIEDVVQVPETLTRLPKAPAFVQGVMNLRGAVVPVVDQVRRFSGVAARGAKRRVIVVRLGAMRVGFTVDAAPEVLRVPVSALRNAPELGGAETRVFERVANFADDQRIVLIVSPRELLDRTEQDMLAAFGPEGAVVQP</sequence>
<protein>
    <recommendedName>
        <fullName evidence="2">Chemotaxis protein CheW</fullName>
    </recommendedName>
</protein>
<dbReference type="Proteomes" id="UP000292085">
    <property type="component" value="Unassembled WGS sequence"/>
</dbReference>
<keyword evidence="6" id="KW-1185">Reference proteome</keyword>
<evidence type="ECO:0000259" key="4">
    <source>
        <dbReference type="PROSITE" id="PS50851"/>
    </source>
</evidence>
<dbReference type="AlphaFoldDB" id="A0A4V2DD86"/>
<dbReference type="GO" id="GO:0007165">
    <property type="term" value="P:signal transduction"/>
    <property type="evidence" value="ECO:0007669"/>
    <property type="project" value="InterPro"/>
</dbReference>
<dbReference type="GO" id="GO:0006935">
    <property type="term" value="P:chemotaxis"/>
    <property type="evidence" value="ECO:0007669"/>
    <property type="project" value="InterPro"/>
</dbReference>
<keyword evidence="3" id="KW-0963">Cytoplasm</keyword>
<proteinExistence type="predicted"/>
<dbReference type="Gene3D" id="2.40.50.180">
    <property type="entry name" value="CheA-289, Domain 4"/>
    <property type="match status" value="3"/>
</dbReference>
<reference evidence="5 6" key="1">
    <citation type="submission" date="2019-02" db="EMBL/GenBank/DDBJ databases">
        <authorList>
            <person name="Li Y."/>
        </authorList>
    </citation>
    <scope>NUCLEOTIDE SEQUENCE [LARGE SCALE GENOMIC DNA]</scope>
    <source>
        <strain evidence="5 6">3-7</strain>
    </source>
</reference>
<dbReference type="SMART" id="SM00260">
    <property type="entry name" value="CheW"/>
    <property type="match status" value="3"/>
</dbReference>
<feature type="domain" description="CheW-like" evidence="4">
    <location>
        <begin position="301"/>
        <end position="442"/>
    </location>
</feature>
<name>A0A4V2DD86_9SPHN</name>
<dbReference type="InterPro" id="IPR039315">
    <property type="entry name" value="CheW"/>
</dbReference>
<accession>A0A4V2DD86</accession>
<dbReference type="InterPro" id="IPR002545">
    <property type="entry name" value="CheW-lke_dom"/>
</dbReference>
<dbReference type="PANTHER" id="PTHR22617">
    <property type="entry name" value="CHEMOTAXIS SENSOR HISTIDINE KINASE-RELATED"/>
    <property type="match status" value="1"/>
</dbReference>
<dbReference type="PROSITE" id="PS50851">
    <property type="entry name" value="CHEW"/>
    <property type="match status" value="3"/>
</dbReference>
<comment type="subcellular location">
    <subcellularLocation>
        <location evidence="1">Cytoplasm</location>
    </subcellularLocation>
</comment>
<dbReference type="PANTHER" id="PTHR22617:SF45">
    <property type="entry name" value="CHEMOTAXIS PROTEIN CHEW"/>
    <property type="match status" value="1"/>
</dbReference>
<dbReference type="Gene3D" id="2.30.30.40">
    <property type="entry name" value="SH3 Domains"/>
    <property type="match status" value="2"/>
</dbReference>
<dbReference type="InterPro" id="IPR036061">
    <property type="entry name" value="CheW-like_dom_sf"/>
</dbReference>
<dbReference type="GO" id="GO:0005829">
    <property type="term" value="C:cytosol"/>
    <property type="evidence" value="ECO:0007669"/>
    <property type="project" value="TreeGrafter"/>
</dbReference>